<dbReference type="PANTHER" id="PTHR42678:SF34">
    <property type="entry name" value="OS04G0183300 PROTEIN"/>
    <property type="match status" value="1"/>
</dbReference>
<dbReference type="Pfam" id="PF01425">
    <property type="entry name" value="Amidase"/>
    <property type="match status" value="1"/>
</dbReference>
<dbReference type="InterPro" id="IPR036928">
    <property type="entry name" value="AS_sf"/>
</dbReference>
<dbReference type="Proteomes" id="UP001157974">
    <property type="component" value="Unassembled WGS sequence"/>
</dbReference>
<proteinExistence type="predicted"/>
<feature type="domain" description="Amidase" evidence="1">
    <location>
        <begin position="33"/>
        <end position="143"/>
    </location>
</feature>
<organism evidence="2 3">
    <name type="scientific">Rhodosorus marinus</name>
    <dbReference type="NCBI Taxonomy" id="101924"/>
    <lineage>
        <taxon>Eukaryota</taxon>
        <taxon>Rhodophyta</taxon>
        <taxon>Stylonematophyceae</taxon>
        <taxon>Stylonematales</taxon>
        <taxon>Stylonemataceae</taxon>
        <taxon>Rhodosorus</taxon>
    </lineage>
</organism>
<sequence length="201" mass="21924">MFVKDKTGHGELVEASVTDLQERFETRVLTSVEAVEGYVKRIEDLDQSGPTLRSVIEVNPDAVEIARKLDEERAENGPRGPLHGIPVLLKQCIGTADKMSTNCGCLALEGYVAPKDAFIVQKLREAGAVILGKTNMSEWGSFAQRTDVQDGALWEGRRGAHTFLTELLLDPALGVGPLSPQAYAPWQLARKQTEASLDPLL</sequence>
<gene>
    <name evidence="2" type="ORF">NDN08_005930</name>
</gene>
<dbReference type="InterPro" id="IPR023631">
    <property type="entry name" value="Amidase_dom"/>
</dbReference>
<dbReference type="Gene3D" id="3.90.1300.10">
    <property type="entry name" value="Amidase signature (AS) domain"/>
    <property type="match status" value="1"/>
</dbReference>
<dbReference type="AlphaFoldDB" id="A0AAV8UJ95"/>
<protein>
    <recommendedName>
        <fullName evidence="1">Amidase domain-containing protein</fullName>
    </recommendedName>
</protein>
<evidence type="ECO:0000313" key="2">
    <source>
        <dbReference type="EMBL" id="KAJ8902610.1"/>
    </source>
</evidence>
<name>A0AAV8UJ95_9RHOD</name>
<evidence type="ECO:0000313" key="3">
    <source>
        <dbReference type="Proteomes" id="UP001157974"/>
    </source>
</evidence>
<accession>A0AAV8UJ95</accession>
<keyword evidence="3" id="KW-1185">Reference proteome</keyword>
<comment type="caution">
    <text evidence="2">The sequence shown here is derived from an EMBL/GenBank/DDBJ whole genome shotgun (WGS) entry which is preliminary data.</text>
</comment>
<reference evidence="2 3" key="1">
    <citation type="journal article" date="2023" name="Nat. Commun.">
        <title>Origin of minicircular mitochondrial genomes in red algae.</title>
        <authorList>
            <person name="Lee Y."/>
            <person name="Cho C.H."/>
            <person name="Lee Y.M."/>
            <person name="Park S.I."/>
            <person name="Yang J.H."/>
            <person name="West J.A."/>
            <person name="Bhattacharya D."/>
            <person name="Yoon H.S."/>
        </authorList>
    </citation>
    <scope>NUCLEOTIDE SEQUENCE [LARGE SCALE GENOMIC DNA]</scope>
    <source>
        <strain evidence="2 3">CCMP1338</strain>
        <tissue evidence="2">Whole cell</tissue>
    </source>
</reference>
<evidence type="ECO:0000259" key="1">
    <source>
        <dbReference type="Pfam" id="PF01425"/>
    </source>
</evidence>
<dbReference type="SUPFAM" id="SSF75304">
    <property type="entry name" value="Amidase signature (AS) enzymes"/>
    <property type="match status" value="1"/>
</dbReference>
<dbReference type="EMBL" id="JAMWBK010000008">
    <property type="protein sequence ID" value="KAJ8902610.1"/>
    <property type="molecule type" value="Genomic_DNA"/>
</dbReference>
<dbReference type="PANTHER" id="PTHR42678">
    <property type="entry name" value="AMIDASE"/>
    <property type="match status" value="1"/>
</dbReference>